<keyword evidence="8 11" id="KW-0804">Transcription</keyword>
<dbReference type="GO" id="GO:0003700">
    <property type="term" value="F:DNA-binding transcription factor activity"/>
    <property type="evidence" value="ECO:0007669"/>
    <property type="project" value="InterPro"/>
</dbReference>
<reference evidence="15" key="1">
    <citation type="submission" date="2022-01" db="EMBL/GenBank/DDBJ databases">
        <title>Genome Sequence Resource for Two Populations of Ditylenchus destructor, the Migratory Endoparasitic Phytonematode.</title>
        <authorList>
            <person name="Zhang H."/>
            <person name="Lin R."/>
            <person name="Xie B."/>
        </authorList>
    </citation>
    <scope>NUCLEOTIDE SEQUENCE</scope>
    <source>
        <strain evidence="15">BazhouSP</strain>
    </source>
</reference>
<name>A0AAD4R6X7_9BILA</name>
<dbReference type="InterPro" id="IPR049636">
    <property type="entry name" value="HNF4-like_DBD"/>
</dbReference>
<dbReference type="Pfam" id="PF00105">
    <property type="entry name" value="zf-C4"/>
    <property type="match status" value="1"/>
</dbReference>
<dbReference type="InterPro" id="IPR051152">
    <property type="entry name" value="C.elegans_Orphan_NR"/>
</dbReference>
<dbReference type="SUPFAM" id="SSF48508">
    <property type="entry name" value="Nuclear receptor ligand-binding domain"/>
    <property type="match status" value="1"/>
</dbReference>
<dbReference type="CDD" id="cd06960">
    <property type="entry name" value="NR_DBD_HNF4A"/>
    <property type="match status" value="1"/>
</dbReference>
<keyword evidence="5 11" id="KW-0862">Zinc</keyword>
<gene>
    <name evidence="15" type="ORF">DdX_08505</name>
</gene>
<comment type="caution">
    <text evidence="15">The sequence shown here is derived from an EMBL/GenBank/DDBJ whole genome shotgun (WGS) entry which is preliminary data.</text>
</comment>
<feature type="domain" description="NR LBD" evidence="14">
    <location>
        <begin position="189"/>
        <end position="432"/>
    </location>
</feature>
<keyword evidence="16" id="KW-1185">Reference proteome</keyword>
<evidence type="ECO:0000256" key="6">
    <source>
        <dbReference type="ARBA" id="ARBA00023015"/>
    </source>
</evidence>
<evidence type="ECO:0000256" key="3">
    <source>
        <dbReference type="ARBA" id="ARBA00022723"/>
    </source>
</evidence>
<keyword evidence="3 11" id="KW-0479">Metal-binding</keyword>
<keyword evidence="7 11" id="KW-0238">DNA-binding</keyword>
<evidence type="ECO:0000313" key="16">
    <source>
        <dbReference type="Proteomes" id="UP001201812"/>
    </source>
</evidence>
<evidence type="ECO:0000259" key="14">
    <source>
        <dbReference type="PROSITE" id="PS51843"/>
    </source>
</evidence>
<dbReference type="PANTHER" id="PTHR45680:SF23">
    <property type="entry name" value="NUCLEAR HORMONE RECEPTOR FAMILY"/>
    <property type="match status" value="1"/>
</dbReference>
<dbReference type="PANTHER" id="PTHR45680">
    <property type="entry name" value="NUCLEAR HORMONE RECEPTOR FAMILY"/>
    <property type="match status" value="1"/>
</dbReference>
<dbReference type="PRINTS" id="PR00047">
    <property type="entry name" value="STROIDFINGER"/>
</dbReference>
<protein>
    <submittedName>
        <fullName evidence="15">Ligand-binding domain of nuclear hormone receptor domain-containing protein</fullName>
    </submittedName>
</protein>
<evidence type="ECO:0000256" key="8">
    <source>
        <dbReference type="ARBA" id="ARBA00023163"/>
    </source>
</evidence>
<keyword evidence="6 11" id="KW-0805">Transcription regulation</keyword>
<dbReference type="GO" id="GO:0005634">
    <property type="term" value="C:nucleus"/>
    <property type="evidence" value="ECO:0007669"/>
    <property type="project" value="UniProtKB-SubCell"/>
</dbReference>
<dbReference type="InterPro" id="IPR013088">
    <property type="entry name" value="Znf_NHR/GATA"/>
</dbReference>
<organism evidence="15 16">
    <name type="scientific">Ditylenchus destructor</name>
    <dbReference type="NCBI Taxonomy" id="166010"/>
    <lineage>
        <taxon>Eukaryota</taxon>
        <taxon>Metazoa</taxon>
        <taxon>Ecdysozoa</taxon>
        <taxon>Nematoda</taxon>
        <taxon>Chromadorea</taxon>
        <taxon>Rhabditida</taxon>
        <taxon>Tylenchina</taxon>
        <taxon>Tylenchomorpha</taxon>
        <taxon>Sphaerularioidea</taxon>
        <taxon>Anguinidae</taxon>
        <taxon>Anguininae</taxon>
        <taxon>Ditylenchus</taxon>
    </lineage>
</organism>
<evidence type="ECO:0000256" key="10">
    <source>
        <dbReference type="ARBA" id="ARBA00023242"/>
    </source>
</evidence>
<dbReference type="EMBL" id="JAKKPZ010000013">
    <property type="protein sequence ID" value="KAI1714410.1"/>
    <property type="molecule type" value="Genomic_DNA"/>
</dbReference>
<evidence type="ECO:0000256" key="11">
    <source>
        <dbReference type="RuleBase" id="RU004334"/>
    </source>
</evidence>
<dbReference type="Gene3D" id="3.30.50.10">
    <property type="entry name" value="Erythroid Transcription Factor GATA-1, subunit A"/>
    <property type="match status" value="1"/>
</dbReference>
<evidence type="ECO:0000256" key="1">
    <source>
        <dbReference type="ARBA" id="ARBA00004123"/>
    </source>
</evidence>
<dbReference type="AlphaFoldDB" id="A0AAD4R6X7"/>
<dbReference type="SUPFAM" id="SSF57716">
    <property type="entry name" value="Glucocorticoid receptor-like (DNA-binding domain)"/>
    <property type="match status" value="1"/>
</dbReference>
<dbReference type="Proteomes" id="UP001201812">
    <property type="component" value="Unassembled WGS sequence"/>
</dbReference>
<evidence type="ECO:0000256" key="5">
    <source>
        <dbReference type="ARBA" id="ARBA00022833"/>
    </source>
</evidence>
<dbReference type="GO" id="GO:0008270">
    <property type="term" value="F:zinc ion binding"/>
    <property type="evidence" value="ECO:0007669"/>
    <property type="project" value="UniProtKB-KW"/>
</dbReference>
<feature type="compositionally biased region" description="Low complexity" evidence="12">
    <location>
        <begin position="101"/>
        <end position="115"/>
    </location>
</feature>
<evidence type="ECO:0000256" key="9">
    <source>
        <dbReference type="ARBA" id="ARBA00023170"/>
    </source>
</evidence>
<evidence type="ECO:0000256" key="12">
    <source>
        <dbReference type="SAM" id="MobiDB-lite"/>
    </source>
</evidence>
<keyword evidence="10 11" id="KW-0539">Nucleus</keyword>
<feature type="domain" description="Nuclear receptor" evidence="13">
    <location>
        <begin position="9"/>
        <end position="84"/>
    </location>
</feature>
<dbReference type="PROSITE" id="PS00031">
    <property type="entry name" value="NUCLEAR_REC_DBD_1"/>
    <property type="match status" value="1"/>
</dbReference>
<dbReference type="InterPro" id="IPR001628">
    <property type="entry name" value="Znf_hrmn_rcpt"/>
</dbReference>
<accession>A0AAD4R6X7</accession>
<evidence type="ECO:0000256" key="4">
    <source>
        <dbReference type="ARBA" id="ARBA00022771"/>
    </source>
</evidence>
<evidence type="ECO:0000256" key="2">
    <source>
        <dbReference type="ARBA" id="ARBA00005993"/>
    </source>
</evidence>
<keyword evidence="4 11" id="KW-0863">Zinc-finger</keyword>
<dbReference type="Pfam" id="PF00104">
    <property type="entry name" value="Hormone_recep"/>
    <property type="match status" value="1"/>
</dbReference>
<evidence type="ECO:0000313" key="15">
    <source>
        <dbReference type="EMBL" id="KAI1714410.1"/>
    </source>
</evidence>
<dbReference type="SMART" id="SM00399">
    <property type="entry name" value="ZnF_C4"/>
    <property type="match status" value="1"/>
</dbReference>
<feature type="region of interest" description="Disordered" evidence="12">
    <location>
        <begin position="91"/>
        <end position="115"/>
    </location>
</feature>
<keyword evidence="9 11" id="KW-0675">Receptor</keyword>
<proteinExistence type="inferred from homology"/>
<evidence type="ECO:0000256" key="7">
    <source>
        <dbReference type="ARBA" id="ARBA00023125"/>
    </source>
</evidence>
<sequence>MTTRTLPVILKCRICDDAADGQHFGVDACRACAAFFRRTIARDLKYICRFENSCEISKVYRCMCRSCRLQKCFESGMKRESNVRRSKRVVVKEDPEEPGTSFVNNQSVSSVNSNSSEDNMYVEELLGNDVPLDEEQRKVTNKNVLRQIVEISATDYFMDPTSIPQTHPVLTKIQYGYDFLQRRRDELFRNGRVSRTFNGCTTRTYVEKSLDLVEHTENNRRELNFIGQMLVSAYQGYAELPSSDKMPMFKNFWTHFLVLERSYDTFLVLGPSLDDLRMVFSHGIVVDAINNKVDCGKVSNLSVEETGRMIRTWWKQAALQILPPMKTLEPTEIEMMFCFGFLLFNLGDKVSKVSLETSEFCHKMVNTLYDELFAYYLSEFSGQNYVKRVGELMRFISGTEKIVNDLREDIKMCQMFKVFKLDIFLDEIFNDA</sequence>
<dbReference type="GO" id="GO:0000978">
    <property type="term" value="F:RNA polymerase II cis-regulatory region sequence-specific DNA binding"/>
    <property type="evidence" value="ECO:0007669"/>
    <property type="project" value="InterPro"/>
</dbReference>
<dbReference type="PROSITE" id="PS51843">
    <property type="entry name" value="NR_LBD"/>
    <property type="match status" value="1"/>
</dbReference>
<comment type="similarity">
    <text evidence="2 11">Belongs to the nuclear hormone receptor family.</text>
</comment>
<dbReference type="PROSITE" id="PS51030">
    <property type="entry name" value="NUCLEAR_REC_DBD_2"/>
    <property type="match status" value="1"/>
</dbReference>
<comment type="subcellular location">
    <subcellularLocation>
        <location evidence="1 11">Nucleus</location>
    </subcellularLocation>
</comment>
<dbReference type="Gene3D" id="1.10.565.10">
    <property type="entry name" value="Retinoid X Receptor"/>
    <property type="match status" value="1"/>
</dbReference>
<dbReference type="InterPro" id="IPR035500">
    <property type="entry name" value="NHR-like_dom_sf"/>
</dbReference>
<dbReference type="SMART" id="SM00430">
    <property type="entry name" value="HOLI"/>
    <property type="match status" value="1"/>
</dbReference>
<dbReference type="InterPro" id="IPR000536">
    <property type="entry name" value="Nucl_hrmn_rcpt_lig-bd"/>
</dbReference>
<evidence type="ECO:0000259" key="13">
    <source>
        <dbReference type="PROSITE" id="PS51030"/>
    </source>
</evidence>